<dbReference type="InterPro" id="IPR004117">
    <property type="entry name" value="7tm6_olfct_rcpt"/>
</dbReference>
<keyword evidence="8" id="KW-0675">Receptor</keyword>
<dbReference type="GO" id="GO:0007165">
    <property type="term" value="P:signal transduction"/>
    <property type="evidence" value="ECO:0007669"/>
    <property type="project" value="UniProtKB-KW"/>
</dbReference>
<proteinExistence type="predicted"/>
<dbReference type="EMBL" id="JALNTZ010000002">
    <property type="protein sequence ID" value="KAJ3663362.1"/>
    <property type="molecule type" value="Genomic_DNA"/>
</dbReference>
<keyword evidence="12" id="KW-1185">Reference proteome</keyword>
<dbReference type="GO" id="GO:0004984">
    <property type="term" value="F:olfactory receptor activity"/>
    <property type="evidence" value="ECO:0007669"/>
    <property type="project" value="InterPro"/>
</dbReference>
<sequence>MKKFDWKIIVRTNLFILNLLGLWPKSANGYSLSFYTLYAVVINITVTAHNVFQAIYISLIYEDLQAIISIIFLLVTETNGSIKIFYFVRRLRLVRCLLKELDSEEFQPRSGQQQKIAQRSLNLWMLMYRTFWFSVNTDLFLLFFFPVMDGSYKDHRLPFWAWYPFDTNRSPNYELTYIYQVTSSWFLASSNLIMDTMMAALMTYIMAQCDILTNYLQNLTDGDERYSVKIVKCIKHHKKILRFARITNQCFNEIALGQFFTSCASLAMTMFQLTVVAPFSSQGMSYLFYVCTITVQIFLYCWFGNEVEVRVSD</sequence>
<dbReference type="PANTHER" id="PTHR21137">
    <property type="entry name" value="ODORANT RECEPTOR"/>
    <property type="match status" value="1"/>
</dbReference>
<comment type="caution">
    <text evidence="11">The sequence shown here is derived from an EMBL/GenBank/DDBJ whole genome shotgun (WGS) entry which is preliminary data.</text>
</comment>
<feature type="transmembrane region" description="Helical" evidence="10">
    <location>
        <begin position="126"/>
        <end position="148"/>
    </location>
</feature>
<keyword evidence="2" id="KW-1003">Cell membrane</keyword>
<evidence type="ECO:0000256" key="3">
    <source>
        <dbReference type="ARBA" id="ARBA00022606"/>
    </source>
</evidence>
<feature type="transmembrane region" description="Helical" evidence="10">
    <location>
        <begin position="185"/>
        <end position="207"/>
    </location>
</feature>
<keyword evidence="7 10" id="KW-0472">Membrane</keyword>
<dbReference type="Pfam" id="PF02949">
    <property type="entry name" value="7tm_6"/>
    <property type="match status" value="1"/>
</dbReference>
<keyword evidence="3" id="KW-0716">Sensory transduction</keyword>
<gene>
    <name evidence="11" type="ORF">Zmor_007645</name>
</gene>
<keyword evidence="4 10" id="KW-0812">Transmembrane</keyword>
<dbReference type="AlphaFoldDB" id="A0AA38ITZ6"/>
<dbReference type="GO" id="GO:0005886">
    <property type="term" value="C:plasma membrane"/>
    <property type="evidence" value="ECO:0007669"/>
    <property type="project" value="UniProtKB-SubCell"/>
</dbReference>
<organism evidence="11 12">
    <name type="scientific">Zophobas morio</name>
    <dbReference type="NCBI Taxonomy" id="2755281"/>
    <lineage>
        <taxon>Eukaryota</taxon>
        <taxon>Metazoa</taxon>
        <taxon>Ecdysozoa</taxon>
        <taxon>Arthropoda</taxon>
        <taxon>Hexapoda</taxon>
        <taxon>Insecta</taxon>
        <taxon>Pterygota</taxon>
        <taxon>Neoptera</taxon>
        <taxon>Endopterygota</taxon>
        <taxon>Coleoptera</taxon>
        <taxon>Polyphaga</taxon>
        <taxon>Cucujiformia</taxon>
        <taxon>Tenebrionidae</taxon>
        <taxon>Zophobas</taxon>
    </lineage>
</organism>
<name>A0AA38ITZ6_9CUCU</name>
<feature type="transmembrane region" description="Helical" evidence="10">
    <location>
        <begin position="35"/>
        <end position="61"/>
    </location>
</feature>
<evidence type="ECO:0000256" key="1">
    <source>
        <dbReference type="ARBA" id="ARBA00004651"/>
    </source>
</evidence>
<evidence type="ECO:0000313" key="11">
    <source>
        <dbReference type="EMBL" id="KAJ3663362.1"/>
    </source>
</evidence>
<protein>
    <recommendedName>
        <fullName evidence="13">Odorant receptor</fullName>
    </recommendedName>
</protein>
<evidence type="ECO:0000313" key="12">
    <source>
        <dbReference type="Proteomes" id="UP001168821"/>
    </source>
</evidence>
<keyword evidence="9" id="KW-0807">Transducer</keyword>
<evidence type="ECO:0008006" key="13">
    <source>
        <dbReference type="Google" id="ProtNLM"/>
    </source>
</evidence>
<evidence type="ECO:0000256" key="5">
    <source>
        <dbReference type="ARBA" id="ARBA00022725"/>
    </source>
</evidence>
<reference evidence="11" key="1">
    <citation type="journal article" date="2023" name="G3 (Bethesda)">
        <title>Whole genome assemblies of Zophobas morio and Tenebrio molitor.</title>
        <authorList>
            <person name="Kaur S."/>
            <person name="Stinson S.A."/>
            <person name="diCenzo G.C."/>
        </authorList>
    </citation>
    <scope>NUCLEOTIDE SEQUENCE</scope>
    <source>
        <strain evidence="11">QUZm001</strain>
    </source>
</reference>
<dbReference type="GO" id="GO:0005549">
    <property type="term" value="F:odorant binding"/>
    <property type="evidence" value="ECO:0007669"/>
    <property type="project" value="InterPro"/>
</dbReference>
<keyword evidence="6 10" id="KW-1133">Transmembrane helix</keyword>
<evidence type="ECO:0000256" key="9">
    <source>
        <dbReference type="ARBA" id="ARBA00023224"/>
    </source>
</evidence>
<evidence type="ECO:0000256" key="4">
    <source>
        <dbReference type="ARBA" id="ARBA00022692"/>
    </source>
</evidence>
<feature type="transmembrane region" description="Helical" evidence="10">
    <location>
        <begin position="259"/>
        <end position="280"/>
    </location>
</feature>
<accession>A0AA38ITZ6</accession>
<comment type="subcellular location">
    <subcellularLocation>
        <location evidence="1">Cell membrane</location>
        <topology evidence="1">Multi-pass membrane protein</topology>
    </subcellularLocation>
</comment>
<dbReference type="PANTHER" id="PTHR21137:SF35">
    <property type="entry name" value="ODORANT RECEPTOR 19A-RELATED"/>
    <property type="match status" value="1"/>
</dbReference>
<evidence type="ECO:0000256" key="8">
    <source>
        <dbReference type="ARBA" id="ARBA00023170"/>
    </source>
</evidence>
<evidence type="ECO:0000256" key="7">
    <source>
        <dbReference type="ARBA" id="ARBA00023136"/>
    </source>
</evidence>
<feature type="transmembrane region" description="Helical" evidence="10">
    <location>
        <begin position="286"/>
        <end position="303"/>
    </location>
</feature>
<dbReference type="Proteomes" id="UP001168821">
    <property type="component" value="Unassembled WGS sequence"/>
</dbReference>
<evidence type="ECO:0000256" key="10">
    <source>
        <dbReference type="SAM" id="Phobius"/>
    </source>
</evidence>
<evidence type="ECO:0000256" key="2">
    <source>
        <dbReference type="ARBA" id="ARBA00022475"/>
    </source>
</evidence>
<keyword evidence="5" id="KW-0552">Olfaction</keyword>
<feature type="transmembrane region" description="Helical" evidence="10">
    <location>
        <begin position="67"/>
        <end position="88"/>
    </location>
</feature>
<evidence type="ECO:0000256" key="6">
    <source>
        <dbReference type="ARBA" id="ARBA00022989"/>
    </source>
</evidence>